<reference evidence="2 3" key="1">
    <citation type="submission" date="2014-04" db="EMBL/GenBank/DDBJ databases">
        <authorList>
            <consortium name="DOE Joint Genome Institute"/>
            <person name="Kuo A."/>
            <person name="Martino E."/>
            <person name="Perotto S."/>
            <person name="Kohler A."/>
            <person name="Nagy L.G."/>
            <person name="Floudas D."/>
            <person name="Copeland A."/>
            <person name="Barry K.W."/>
            <person name="Cichocki N."/>
            <person name="Veneault-Fourrey C."/>
            <person name="LaButti K."/>
            <person name="Lindquist E.A."/>
            <person name="Lipzen A."/>
            <person name="Lundell T."/>
            <person name="Morin E."/>
            <person name="Murat C."/>
            <person name="Sun H."/>
            <person name="Tunlid A."/>
            <person name="Henrissat B."/>
            <person name="Grigoriev I.V."/>
            <person name="Hibbett D.S."/>
            <person name="Martin F."/>
            <person name="Nordberg H.P."/>
            <person name="Cantor M.N."/>
            <person name="Hua S.X."/>
        </authorList>
    </citation>
    <scope>NUCLEOTIDE SEQUENCE [LARGE SCALE GENOMIC DNA]</scope>
    <source>
        <strain evidence="2 3">Zn</strain>
    </source>
</reference>
<dbReference type="InterPro" id="IPR020843">
    <property type="entry name" value="ER"/>
</dbReference>
<dbReference type="SUPFAM" id="SSF51735">
    <property type="entry name" value="NAD(P)-binding Rossmann-fold domains"/>
    <property type="match status" value="1"/>
</dbReference>
<dbReference type="OrthoDB" id="203908at2759"/>
<dbReference type="Gene3D" id="3.90.180.10">
    <property type="entry name" value="Medium-chain alcohol dehydrogenases, catalytic domain"/>
    <property type="match status" value="1"/>
</dbReference>
<evidence type="ECO:0000313" key="2">
    <source>
        <dbReference type="EMBL" id="KIN02838.1"/>
    </source>
</evidence>
<name>A0A0C3DLD3_OIDMZ</name>
<keyword evidence="3" id="KW-1185">Reference proteome</keyword>
<dbReference type="InterPro" id="IPR051397">
    <property type="entry name" value="Zn-ADH-like_protein"/>
</dbReference>
<organism evidence="2 3">
    <name type="scientific">Oidiodendron maius (strain Zn)</name>
    <dbReference type="NCBI Taxonomy" id="913774"/>
    <lineage>
        <taxon>Eukaryota</taxon>
        <taxon>Fungi</taxon>
        <taxon>Dikarya</taxon>
        <taxon>Ascomycota</taxon>
        <taxon>Pezizomycotina</taxon>
        <taxon>Leotiomycetes</taxon>
        <taxon>Leotiomycetes incertae sedis</taxon>
        <taxon>Myxotrichaceae</taxon>
        <taxon>Oidiodendron</taxon>
    </lineage>
</organism>
<dbReference type="EMBL" id="KN832874">
    <property type="protein sequence ID" value="KIN02838.1"/>
    <property type="molecule type" value="Genomic_DNA"/>
</dbReference>
<dbReference type="AlphaFoldDB" id="A0A0C3DLD3"/>
<dbReference type="SMART" id="SM00829">
    <property type="entry name" value="PKS_ER"/>
    <property type="match status" value="1"/>
</dbReference>
<dbReference type="Pfam" id="PF13602">
    <property type="entry name" value="ADH_zinc_N_2"/>
    <property type="match status" value="1"/>
</dbReference>
<dbReference type="GO" id="GO:0016491">
    <property type="term" value="F:oxidoreductase activity"/>
    <property type="evidence" value="ECO:0007669"/>
    <property type="project" value="InterPro"/>
</dbReference>
<evidence type="ECO:0000259" key="1">
    <source>
        <dbReference type="SMART" id="SM00829"/>
    </source>
</evidence>
<accession>A0A0C3DLD3</accession>
<dbReference type="InParanoid" id="A0A0C3DLD3"/>
<reference evidence="3" key="2">
    <citation type="submission" date="2015-01" db="EMBL/GenBank/DDBJ databases">
        <title>Evolutionary Origins and Diversification of the Mycorrhizal Mutualists.</title>
        <authorList>
            <consortium name="DOE Joint Genome Institute"/>
            <consortium name="Mycorrhizal Genomics Consortium"/>
            <person name="Kohler A."/>
            <person name="Kuo A."/>
            <person name="Nagy L.G."/>
            <person name="Floudas D."/>
            <person name="Copeland A."/>
            <person name="Barry K.W."/>
            <person name="Cichocki N."/>
            <person name="Veneault-Fourrey C."/>
            <person name="LaButti K."/>
            <person name="Lindquist E.A."/>
            <person name="Lipzen A."/>
            <person name="Lundell T."/>
            <person name="Morin E."/>
            <person name="Murat C."/>
            <person name="Riley R."/>
            <person name="Ohm R."/>
            <person name="Sun H."/>
            <person name="Tunlid A."/>
            <person name="Henrissat B."/>
            <person name="Grigoriev I.V."/>
            <person name="Hibbett D.S."/>
            <person name="Martin F."/>
        </authorList>
    </citation>
    <scope>NUCLEOTIDE SEQUENCE [LARGE SCALE GENOMIC DNA]</scope>
    <source>
        <strain evidence="3">Zn</strain>
    </source>
</reference>
<dbReference type="InterPro" id="IPR011032">
    <property type="entry name" value="GroES-like_sf"/>
</dbReference>
<dbReference type="GO" id="GO:0005739">
    <property type="term" value="C:mitochondrion"/>
    <property type="evidence" value="ECO:0007669"/>
    <property type="project" value="TreeGrafter"/>
</dbReference>
<dbReference type="HOGENOM" id="CLU_026673_3_1_1"/>
<sequence>MTTPIRKVLIAEFGDESKIHIVHDDLPAPPANHVQIRVLYAGFSGTDINMRRGIYPMQKKAPITPGSCLVGTVTQNGPSSSRFQSGDLVCCMSIYDAEATHANLPEAYLVLVPVGMDPKKAVPLIIDWNTAYGMVMHQAKVSKGQKIFVHGISGAVGWALAVLSTLQGAEVYGTASSRNHSAIASGLPGTTVFDYANKDWIQAMKDIGGVDAVFDALGFESWDESFSILHCSGFLVGYGGNLPALTGRPEKSMIPPIAKLFLQNLKFWDGRRATFYWISRDRSTFVPDLAALFELSQSGKVEIPVKKVFTLDGIREAHLTWSKQSGVGSILIDSEKEA</sequence>
<feature type="domain" description="Enoyl reductase (ER)" evidence="1">
    <location>
        <begin position="14"/>
        <end position="332"/>
    </location>
</feature>
<dbReference type="Gene3D" id="3.40.50.720">
    <property type="entry name" value="NAD(P)-binding Rossmann-like Domain"/>
    <property type="match status" value="1"/>
</dbReference>
<dbReference type="PANTHER" id="PTHR43677:SF4">
    <property type="entry name" value="QUINONE OXIDOREDUCTASE-LIKE PROTEIN 2"/>
    <property type="match status" value="1"/>
</dbReference>
<dbReference type="Proteomes" id="UP000054321">
    <property type="component" value="Unassembled WGS sequence"/>
</dbReference>
<dbReference type="PANTHER" id="PTHR43677">
    <property type="entry name" value="SHORT-CHAIN DEHYDROGENASE/REDUCTASE"/>
    <property type="match status" value="1"/>
</dbReference>
<dbReference type="InterPro" id="IPR013154">
    <property type="entry name" value="ADH-like_N"/>
</dbReference>
<evidence type="ECO:0000313" key="3">
    <source>
        <dbReference type="Proteomes" id="UP000054321"/>
    </source>
</evidence>
<dbReference type="CDD" id="cd08273">
    <property type="entry name" value="MDR8"/>
    <property type="match status" value="1"/>
</dbReference>
<dbReference type="STRING" id="913774.A0A0C3DLD3"/>
<proteinExistence type="predicted"/>
<gene>
    <name evidence="2" type="ORF">OIDMADRAFT_40664</name>
</gene>
<protein>
    <recommendedName>
        <fullName evidence="1">Enoyl reductase (ER) domain-containing protein</fullName>
    </recommendedName>
</protein>
<dbReference type="InterPro" id="IPR036291">
    <property type="entry name" value="NAD(P)-bd_dom_sf"/>
</dbReference>
<dbReference type="SUPFAM" id="SSF50129">
    <property type="entry name" value="GroES-like"/>
    <property type="match status" value="1"/>
</dbReference>
<dbReference type="Pfam" id="PF08240">
    <property type="entry name" value="ADH_N"/>
    <property type="match status" value="1"/>
</dbReference>